<organism evidence="2 3">
    <name type="scientific">Rhizoclosmatium globosum</name>
    <dbReference type="NCBI Taxonomy" id="329046"/>
    <lineage>
        <taxon>Eukaryota</taxon>
        <taxon>Fungi</taxon>
        <taxon>Fungi incertae sedis</taxon>
        <taxon>Chytridiomycota</taxon>
        <taxon>Chytridiomycota incertae sedis</taxon>
        <taxon>Chytridiomycetes</taxon>
        <taxon>Chytridiales</taxon>
        <taxon>Chytriomycetaceae</taxon>
        <taxon>Rhizoclosmatium</taxon>
    </lineage>
</organism>
<dbReference type="InterPro" id="IPR015943">
    <property type="entry name" value="WD40/YVTN_repeat-like_dom_sf"/>
</dbReference>
<sequence>MMILGSHRGSHYLCIALESSVIVAKWAGFPENQFVTVATVPLSFRTTSLNLIETAPNELFLFLGDSSGHCHSMDLSRQEISPIEIPHQFQQNVGGVSRVGKWVKSVSFSTPHVQENILVLCFEKMGLVDRLGDDFDENEVRSLGWRNQVSFVVKFGTKYIVAGSTSVIDVINVETGKVVHVFATSMEKIRALRFLTCHGNKLFLQADEVKDGNRIGSILCIEITESII</sequence>
<dbReference type="STRING" id="329046.A0A1Y2BZ10"/>
<dbReference type="SUPFAM" id="SSF50978">
    <property type="entry name" value="WD40 repeat-like"/>
    <property type="match status" value="1"/>
</dbReference>
<evidence type="ECO:0000313" key="2">
    <source>
        <dbReference type="EMBL" id="ORY39991.1"/>
    </source>
</evidence>
<protein>
    <recommendedName>
        <fullName evidence="1">CNH domain-containing protein</fullName>
    </recommendedName>
</protein>
<dbReference type="EMBL" id="MCGO01000037">
    <property type="protein sequence ID" value="ORY39991.1"/>
    <property type="molecule type" value="Genomic_DNA"/>
</dbReference>
<proteinExistence type="predicted"/>
<evidence type="ECO:0000259" key="1">
    <source>
        <dbReference type="Pfam" id="PF00780"/>
    </source>
</evidence>
<gene>
    <name evidence="2" type="ORF">BCR33DRAFT_681595</name>
</gene>
<dbReference type="Gene3D" id="2.130.10.10">
    <property type="entry name" value="YVTN repeat-like/Quinoprotein amine dehydrogenase"/>
    <property type="match status" value="1"/>
</dbReference>
<dbReference type="Proteomes" id="UP000193642">
    <property type="component" value="Unassembled WGS sequence"/>
</dbReference>
<comment type="caution">
    <text evidence="2">The sequence shown here is derived from an EMBL/GenBank/DDBJ whole genome shotgun (WGS) entry which is preliminary data.</text>
</comment>
<accession>A0A1Y2BZ10</accession>
<evidence type="ECO:0000313" key="3">
    <source>
        <dbReference type="Proteomes" id="UP000193642"/>
    </source>
</evidence>
<dbReference type="InterPro" id="IPR036322">
    <property type="entry name" value="WD40_repeat_dom_sf"/>
</dbReference>
<dbReference type="Pfam" id="PF00780">
    <property type="entry name" value="CNH"/>
    <property type="match status" value="1"/>
</dbReference>
<dbReference type="InterPro" id="IPR001180">
    <property type="entry name" value="CNH_dom"/>
</dbReference>
<reference evidence="2 3" key="1">
    <citation type="submission" date="2016-07" db="EMBL/GenBank/DDBJ databases">
        <title>Pervasive Adenine N6-methylation of Active Genes in Fungi.</title>
        <authorList>
            <consortium name="DOE Joint Genome Institute"/>
            <person name="Mondo S.J."/>
            <person name="Dannebaum R.O."/>
            <person name="Kuo R.C."/>
            <person name="Labutti K."/>
            <person name="Haridas S."/>
            <person name="Kuo A."/>
            <person name="Salamov A."/>
            <person name="Ahrendt S.R."/>
            <person name="Lipzen A."/>
            <person name="Sullivan W."/>
            <person name="Andreopoulos W.B."/>
            <person name="Clum A."/>
            <person name="Lindquist E."/>
            <person name="Daum C."/>
            <person name="Ramamoorthy G.K."/>
            <person name="Gryganskyi A."/>
            <person name="Culley D."/>
            <person name="Magnuson J.K."/>
            <person name="James T.Y."/>
            <person name="O'Malley M.A."/>
            <person name="Stajich J.E."/>
            <person name="Spatafora J.W."/>
            <person name="Visel A."/>
            <person name="Grigoriev I.V."/>
        </authorList>
    </citation>
    <scope>NUCLEOTIDE SEQUENCE [LARGE SCALE GENOMIC DNA]</scope>
    <source>
        <strain evidence="2 3">JEL800</strain>
    </source>
</reference>
<dbReference type="AlphaFoldDB" id="A0A1Y2BZ10"/>
<name>A0A1Y2BZ10_9FUNG</name>
<feature type="domain" description="CNH" evidence="1">
    <location>
        <begin position="5"/>
        <end position="191"/>
    </location>
</feature>
<dbReference type="OrthoDB" id="8693905at2759"/>
<keyword evidence="3" id="KW-1185">Reference proteome</keyword>